<keyword evidence="2" id="KW-1185">Reference proteome</keyword>
<dbReference type="VEuPathDB" id="VectorBase:GPPI033633"/>
<reference evidence="2" key="1">
    <citation type="submission" date="2015-01" db="EMBL/GenBank/DDBJ databases">
        <authorList>
            <person name="Aksoy S."/>
            <person name="Warren W."/>
            <person name="Wilson R.K."/>
        </authorList>
    </citation>
    <scope>NUCLEOTIDE SEQUENCE [LARGE SCALE GENOMIC DNA]</scope>
    <source>
        <strain evidence="2">IAEA</strain>
    </source>
</reference>
<dbReference type="EnsemblMetazoa" id="GPPI033633-RA">
    <property type="protein sequence ID" value="GPPI033633-PA"/>
    <property type="gene ID" value="GPPI033633"/>
</dbReference>
<dbReference type="Proteomes" id="UP000092460">
    <property type="component" value="Unassembled WGS sequence"/>
</dbReference>
<proteinExistence type="predicted"/>
<dbReference type="AlphaFoldDB" id="A0A1B0BL88"/>
<reference evidence="1" key="2">
    <citation type="submission" date="2020-05" db="UniProtKB">
        <authorList>
            <consortium name="EnsemblMetazoa"/>
        </authorList>
    </citation>
    <scope>IDENTIFICATION</scope>
    <source>
        <strain evidence="1">IAEA</strain>
    </source>
</reference>
<dbReference type="EMBL" id="JXJN01016248">
    <property type="status" value="NOT_ANNOTATED_CDS"/>
    <property type="molecule type" value="Genomic_DNA"/>
</dbReference>
<accession>A0A1B0BL88</accession>
<evidence type="ECO:0000313" key="2">
    <source>
        <dbReference type="Proteomes" id="UP000092460"/>
    </source>
</evidence>
<organism evidence="1 2">
    <name type="scientific">Glossina palpalis gambiensis</name>
    <dbReference type="NCBI Taxonomy" id="67801"/>
    <lineage>
        <taxon>Eukaryota</taxon>
        <taxon>Metazoa</taxon>
        <taxon>Ecdysozoa</taxon>
        <taxon>Arthropoda</taxon>
        <taxon>Hexapoda</taxon>
        <taxon>Insecta</taxon>
        <taxon>Pterygota</taxon>
        <taxon>Neoptera</taxon>
        <taxon>Endopterygota</taxon>
        <taxon>Diptera</taxon>
        <taxon>Brachycera</taxon>
        <taxon>Muscomorpha</taxon>
        <taxon>Hippoboscoidea</taxon>
        <taxon>Glossinidae</taxon>
        <taxon>Glossina</taxon>
    </lineage>
</organism>
<evidence type="ECO:0000313" key="1">
    <source>
        <dbReference type="EnsemblMetazoa" id="GPPI033633-PA"/>
    </source>
</evidence>
<protein>
    <submittedName>
        <fullName evidence="1">Uncharacterized protein</fullName>
    </submittedName>
</protein>
<name>A0A1B0BL88_9MUSC</name>
<sequence>MNLKKCLTFSTDWKVPVYMHEMNILNRATLTDSYLCILWKFLTFQLDLNLLISRAFCGIDL</sequence>